<proteinExistence type="predicted"/>
<evidence type="ECO:0008006" key="2">
    <source>
        <dbReference type="Google" id="ProtNLM"/>
    </source>
</evidence>
<gene>
    <name evidence="1" type="ORF">METZ01_LOCUS350870</name>
</gene>
<name>A0A382RK62_9ZZZZ</name>
<protein>
    <recommendedName>
        <fullName evidence="2">Terminase small subunit</fullName>
    </recommendedName>
</protein>
<reference evidence="1" key="1">
    <citation type="submission" date="2018-05" db="EMBL/GenBank/DDBJ databases">
        <authorList>
            <person name="Lanie J.A."/>
            <person name="Ng W.-L."/>
            <person name="Kazmierczak K.M."/>
            <person name="Andrzejewski T.M."/>
            <person name="Davidsen T.M."/>
            <person name="Wayne K.J."/>
            <person name="Tettelin H."/>
            <person name="Glass J.I."/>
            <person name="Rusch D."/>
            <person name="Podicherti R."/>
            <person name="Tsui H.-C.T."/>
            <person name="Winkler M.E."/>
        </authorList>
    </citation>
    <scope>NUCLEOTIDE SEQUENCE</scope>
</reference>
<evidence type="ECO:0000313" key="1">
    <source>
        <dbReference type="EMBL" id="SVC98016.1"/>
    </source>
</evidence>
<dbReference type="Gene3D" id="1.10.287.1060">
    <property type="entry name" value="ESAT-6-like"/>
    <property type="match status" value="1"/>
</dbReference>
<dbReference type="AlphaFoldDB" id="A0A382RK62"/>
<organism evidence="1">
    <name type="scientific">marine metagenome</name>
    <dbReference type="NCBI Taxonomy" id="408172"/>
    <lineage>
        <taxon>unclassified sequences</taxon>
        <taxon>metagenomes</taxon>
        <taxon>ecological metagenomes</taxon>
    </lineage>
</organism>
<sequence>MSNIDDKLNEVLNIAGEVLPATTQDESTELVIPQDKDPDSDFETGRENLYKLLDKGNDAIDGILALAKEGEHPRAYEVAGQLIKTVADVSKDLLELQEKLKKIKDVPNTGPKSVTNALFVGSTTELQKLLKDKKKNG</sequence>
<dbReference type="EMBL" id="UINC01122294">
    <property type="protein sequence ID" value="SVC98016.1"/>
    <property type="molecule type" value="Genomic_DNA"/>
</dbReference>
<accession>A0A382RK62</accession>